<evidence type="ECO:0000256" key="8">
    <source>
        <dbReference type="ARBA" id="ARBA00022989"/>
    </source>
</evidence>
<keyword evidence="7 12" id="KW-1278">Translocase</keyword>
<evidence type="ECO:0000256" key="5">
    <source>
        <dbReference type="ARBA" id="ARBA00022692"/>
    </source>
</evidence>
<comment type="subunit">
    <text evidence="12">NDH-1 is composed of 14 different subunits. Subunits NuoA, H, J, K, L, M, N constitute the membrane sector of the complex.</text>
</comment>
<keyword evidence="6 12" id="KW-0874">Quinone</keyword>
<keyword evidence="8 12" id="KW-1133">Transmembrane helix</keyword>
<dbReference type="PANTHER" id="PTHR11058:SF21">
    <property type="entry name" value="NADH-QUINONE OXIDOREDUCTASE SUBUNIT A"/>
    <property type="match status" value="1"/>
</dbReference>
<dbReference type="AlphaFoldDB" id="A0A831XG37"/>
<protein>
    <recommendedName>
        <fullName evidence="12">NADH-quinone oxidoreductase subunit A</fullName>
        <ecNumber evidence="12">7.1.1.-</ecNumber>
    </recommendedName>
    <alternativeName>
        <fullName evidence="12">NADH dehydrogenase I subunit A</fullName>
    </alternativeName>
    <alternativeName>
        <fullName evidence="12">NDH-1 subunit A</fullName>
    </alternativeName>
    <alternativeName>
        <fullName evidence="12">NUO1</fullName>
    </alternativeName>
</protein>
<evidence type="ECO:0000256" key="10">
    <source>
        <dbReference type="ARBA" id="ARBA00023075"/>
    </source>
</evidence>
<dbReference type="GO" id="GO:0030964">
    <property type="term" value="C:NADH dehydrogenase complex"/>
    <property type="evidence" value="ECO:0007669"/>
    <property type="project" value="TreeGrafter"/>
</dbReference>
<comment type="catalytic activity">
    <reaction evidence="12 13">
        <text>a quinone + NADH + 5 H(+)(in) = a quinol + NAD(+) + 4 H(+)(out)</text>
        <dbReference type="Rhea" id="RHEA:57888"/>
        <dbReference type="ChEBI" id="CHEBI:15378"/>
        <dbReference type="ChEBI" id="CHEBI:24646"/>
        <dbReference type="ChEBI" id="CHEBI:57540"/>
        <dbReference type="ChEBI" id="CHEBI:57945"/>
        <dbReference type="ChEBI" id="CHEBI:132124"/>
    </reaction>
</comment>
<dbReference type="EMBL" id="DSOV01000047">
    <property type="protein sequence ID" value="HEN42940.1"/>
    <property type="molecule type" value="Genomic_DNA"/>
</dbReference>
<evidence type="ECO:0000256" key="11">
    <source>
        <dbReference type="ARBA" id="ARBA00023136"/>
    </source>
</evidence>
<dbReference type="InterPro" id="IPR038430">
    <property type="entry name" value="NDAH_ubi_oxred_su3_sf"/>
</dbReference>
<evidence type="ECO:0000313" key="14">
    <source>
        <dbReference type="EMBL" id="HEN42940.1"/>
    </source>
</evidence>
<evidence type="ECO:0000256" key="13">
    <source>
        <dbReference type="RuleBase" id="RU003639"/>
    </source>
</evidence>
<reference evidence="14" key="1">
    <citation type="journal article" date="2020" name="mSystems">
        <title>Genome- and Community-Level Interaction Insights into Carbon Utilization and Element Cycling Functions of Hydrothermarchaeota in Hydrothermal Sediment.</title>
        <authorList>
            <person name="Zhou Z."/>
            <person name="Liu Y."/>
            <person name="Xu W."/>
            <person name="Pan J."/>
            <person name="Luo Z.H."/>
            <person name="Li M."/>
        </authorList>
    </citation>
    <scope>NUCLEOTIDE SEQUENCE [LARGE SCALE GENOMIC DNA]</scope>
    <source>
        <strain evidence="14">SpSt-349</strain>
    </source>
</reference>
<keyword evidence="11 12" id="KW-0472">Membrane</keyword>
<keyword evidence="3 12" id="KW-0813">Transport</keyword>
<evidence type="ECO:0000256" key="9">
    <source>
        <dbReference type="ARBA" id="ARBA00023027"/>
    </source>
</evidence>
<keyword evidence="9 12" id="KW-0520">NAD</keyword>
<comment type="function">
    <text evidence="12">NDH-1 shuttles electrons from NADH, via FMN and iron-sulfur (Fe-S) centers, to quinones in the respiratory chain. The immediate electron acceptor for the enzyme in this species is believed to be ubiquinone. Couples the redox reaction to proton translocation (for every two electrons transferred, four hydrogen ions are translocated across the cytoplasmic membrane), and thus conserves the redox energy in a proton gradient.</text>
</comment>
<keyword evidence="4 12" id="KW-1003">Cell membrane</keyword>
<evidence type="ECO:0000256" key="6">
    <source>
        <dbReference type="ARBA" id="ARBA00022719"/>
    </source>
</evidence>
<dbReference type="GO" id="GO:0050136">
    <property type="term" value="F:NADH dehydrogenase (quinone) (non-electrogenic) activity"/>
    <property type="evidence" value="ECO:0007669"/>
    <property type="project" value="UniProtKB-UniRule"/>
</dbReference>
<dbReference type="Gene3D" id="1.20.58.1610">
    <property type="entry name" value="NADH:ubiquinone/plastoquinone oxidoreductase, chain 3"/>
    <property type="match status" value="1"/>
</dbReference>
<dbReference type="GO" id="GO:0008137">
    <property type="term" value="F:NADH dehydrogenase (ubiquinone) activity"/>
    <property type="evidence" value="ECO:0007669"/>
    <property type="project" value="InterPro"/>
</dbReference>
<comment type="subcellular location">
    <subcellularLocation>
        <location evidence="12 13">Cell membrane</location>
        <topology evidence="12 13">Multi-pass membrane protein</topology>
    </subcellularLocation>
    <subcellularLocation>
        <location evidence="1">Membrane</location>
        <topology evidence="1">Multi-pass membrane protein</topology>
    </subcellularLocation>
</comment>
<name>A0A831XG37_GEOME</name>
<proteinExistence type="inferred from homology"/>
<dbReference type="EC" id="7.1.1.-" evidence="12"/>
<comment type="caution">
    <text evidence="14">The sequence shown here is derived from an EMBL/GenBank/DDBJ whole genome shotgun (WGS) entry which is preliminary data.</text>
</comment>
<comment type="similarity">
    <text evidence="2 12 13">Belongs to the complex I subunit 3 family.</text>
</comment>
<sequence length="142" mass="15884">MQPAATPHSLFPTQPPEFLPLALHAVAATLLVSLLLLAAWWLGAKTTNRNKELPYESGVIPTGSARLAYPVPFYLIAIFFIVFDVEAAFIFSWATAWRELGMAGLVHITFFILILLLGLVWLWIKGGLDWGPSRERRDHGRD</sequence>
<gene>
    <name evidence="12" type="primary">nuoA</name>
    <name evidence="14" type="ORF">ENQ87_11325</name>
</gene>
<dbReference type="InterPro" id="IPR000440">
    <property type="entry name" value="NADH_UbQ/plastoQ_OxRdtase_su3"/>
</dbReference>
<evidence type="ECO:0000256" key="7">
    <source>
        <dbReference type="ARBA" id="ARBA00022967"/>
    </source>
</evidence>
<feature type="transmembrane region" description="Helical" evidence="12">
    <location>
        <begin position="21"/>
        <end position="42"/>
    </location>
</feature>
<dbReference type="Pfam" id="PF00507">
    <property type="entry name" value="Oxidored_q4"/>
    <property type="match status" value="1"/>
</dbReference>
<evidence type="ECO:0000256" key="4">
    <source>
        <dbReference type="ARBA" id="ARBA00022475"/>
    </source>
</evidence>
<dbReference type="InterPro" id="IPR023043">
    <property type="entry name" value="NAD(P)H_OxRDtase_bac/plastid"/>
</dbReference>
<keyword evidence="5 12" id="KW-0812">Transmembrane</keyword>
<accession>A0A831XG37</accession>
<evidence type="ECO:0000256" key="2">
    <source>
        <dbReference type="ARBA" id="ARBA00008472"/>
    </source>
</evidence>
<organism evidence="14">
    <name type="scientific">Geobacter metallireducens</name>
    <dbReference type="NCBI Taxonomy" id="28232"/>
    <lineage>
        <taxon>Bacteria</taxon>
        <taxon>Pseudomonadati</taxon>
        <taxon>Thermodesulfobacteriota</taxon>
        <taxon>Desulfuromonadia</taxon>
        <taxon>Geobacterales</taxon>
        <taxon>Geobacteraceae</taxon>
        <taxon>Geobacter</taxon>
    </lineage>
</organism>
<dbReference type="GO" id="GO:0005886">
    <property type="term" value="C:plasma membrane"/>
    <property type="evidence" value="ECO:0007669"/>
    <property type="project" value="UniProtKB-SubCell"/>
</dbReference>
<evidence type="ECO:0000256" key="12">
    <source>
        <dbReference type="HAMAP-Rule" id="MF_01394"/>
    </source>
</evidence>
<dbReference type="GO" id="GO:0048038">
    <property type="term" value="F:quinone binding"/>
    <property type="evidence" value="ECO:0007669"/>
    <property type="project" value="UniProtKB-KW"/>
</dbReference>
<keyword evidence="10 12" id="KW-0830">Ubiquinone</keyword>
<feature type="transmembrane region" description="Helical" evidence="12">
    <location>
        <begin position="100"/>
        <end position="124"/>
    </location>
</feature>
<dbReference type="HAMAP" id="MF_01394">
    <property type="entry name" value="NDH1_NuoA"/>
    <property type="match status" value="1"/>
</dbReference>
<dbReference type="PANTHER" id="PTHR11058">
    <property type="entry name" value="NADH-UBIQUINONE OXIDOREDUCTASE CHAIN 3"/>
    <property type="match status" value="1"/>
</dbReference>
<evidence type="ECO:0000256" key="3">
    <source>
        <dbReference type="ARBA" id="ARBA00022448"/>
    </source>
</evidence>
<feature type="transmembrane region" description="Helical" evidence="12">
    <location>
        <begin position="73"/>
        <end position="94"/>
    </location>
</feature>
<evidence type="ECO:0000256" key="1">
    <source>
        <dbReference type="ARBA" id="ARBA00004141"/>
    </source>
</evidence>